<dbReference type="Proteomes" id="UP001218377">
    <property type="component" value="Segment"/>
</dbReference>
<reference evidence="1 2" key="1">
    <citation type="submission" date="2023-01" db="EMBL/GenBank/DDBJ databases">
        <title>New species of Caulobacter bacteriophages in the Kronosvirus genus.</title>
        <authorList>
            <person name="Mohammadi T."/>
            <person name="Millwood A."/>
            <person name="Ely B."/>
        </authorList>
    </citation>
    <scope>NUCLEOTIDE SEQUENCE [LARGE SCALE GENOMIC DNA]</scope>
    <source>
        <strain evidence="1 2">TMCBR2</strain>
    </source>
</reference>
<name>A0AAF0BYM1_9CAUD</name>
<evidence type="ECO:0000313" key="2">
    <source>
        <dbReference type="Proteomes" id="UP001218377"/>
    </source>
</evidence>
<organism evidence="1 2">
    <name type="scientific">Caulobacter phage TMCBR2</name>
    <dbReference type="NCBI Taxonomy" id="3025404"/>
    <lineage>
        <taxon>Viruses</taxon>
        <taxon>Duplodnaviria</taxon>
        <taxon>Heunggongvirae</taxon>
        <taxon>Uroviricota</taxon>
        <taxon>Caudoviricetes</taxon>
        <taxon>Caudoviricetes incertae sedis</taxon>
        <taxon>Kronosvirus</taxon>
        <taxon>Kronosvirus pomeria</taxon>
    </lineage>
</organism>
<dbReference type="EMBL" id="OQ269668">
    <property type="protein sequence ID" value="WCS66540.1"/>
    <property type="molecule type" value="Genomic_DNA"/>
</dbReference>
<sequence length="65" mass="7389">MTRKVEVQIAAPWRFLFVRMLGKDRAWGVALNWGHWMVGVEAYRDGLMSAAFGPIILLTAKVQDL</sequence>
<proteinExistence type="predicted"/>
<protein>
    <submittedName>
        <fullName evidence="1">Uncharacterized protein</fullName>
    </submittedName>
</protein>
<gene>
    <name evidence="1" type="ORF">TMCBR2_gp055</name>
</gene>
<accession>A0AAF0BYM1</accession>
<evidence type="ECO:0000313" key="1">
    <source>
        <dbReference type="EMBL" id="WCS66540.1"/>
    </source>
</evidence>
<keyword evidence="2" id="KW-1185">Reference proteome</keyword>